<protein>
    <recommendedName>
        <fullName evidence="5">Oxygen sensor histidine kinase NreB</fullName>
        <ecNumber evidence="4">2.7.13.3</ecNumber>
    </recommendedName>
    <alternativeName>
        <fullName evidence="17">Nitrogen regulation protein B</fullName>
    </alternativeName>
</protein>
<dbReference type="PANTHER" id="PTHR24421">
    <property type="entry name" value="NITRATE/NITRITE SENSOR PROTEIN NARX-RELATED"/>
    <property type="match status" value="1"/>
</dbReference>
<evidence type="ECO:0000256" key="5">
    <source>
        <dbReference type="ARBA" id="ARBA00017322"/>
    </source>
</evidence>
<keyword evidence="11" id="KW-0547">Nucleotide-binding</keyword>
<dbReference type="GO" id="GO:0005524">
    <property type="term" value="F:ATP binding"/>
    <property type="evidence" value="ECO:0007669"/>
    <property type="project" value="UniProtKB-KW"/>
</dbReference>
<sequence length="193" mass="21556">GKRIHDTLAQGLSGIVLKLETVQALLESGKMDKVDDLLSQTLDLTRNNIEEARRSVLELRATPLEGNNLIEALEKLIVDTNNSEEIRGEFEVVGTYQKLEMRIELGLFRIAQEAIRNIIKHANANHFCLHILFKNDGIIMTIDDDGKGFEVNLNVDGFGLVGITERVHLLKGKIEIDSEKGNGSIFKIEIPIN</sequence>
<keyword evidence="8" id="KW-0597">Phosphoprotein</keyword>
<dbReference type="InterPro" id="IPR036890">
    <property type="entry name" value="HATPase_C_sf"/>
</dbReference>
<dbReference type="Gene3D" id="3.30.565.10">
    <property type="entry name" value="Histidine kinase-like ATPase, C-terminal domain"/>
    <property type="match status" value="1"/>
</dbReference>
<keyword evidence="10" id="KW-0479">Metal-binding</keyword>
<accession>X1BE25</accession>
<evidence type="ECO:0000313" key="19">
    <source>
        <dbReference type="EMBL" id="GAG82383.1"/>
    </source>
</evidence>
<dbReference type="Pfam" id="PF02518">
    <property type="entry name" value="HATPase_c"/>
    <property type="match status" value="1"/>
</dbReference>
<dbReference type="InterPro" id="IPR005467">
    <property type="entry name" value="His_kinase_dom"/>
</dbReference>
<evidence type="ECO:0000256" key="6">
    <source>
        <dbReference type="ARBA" id="ARBA00022485"/>
    </source>
</evidence>
<evidence type="ECO:0000256" key="3">
    <source>
        <dbReference type="ARBA" id="ARBA00004496"/>
    </source>
</evidence>
<dbReference type="SUPFAM" id="SSF55874">
    <property type="entry name" value="ATPase domain of HSP90 chaperone/DNA topoisomerase II/histidine kinase"/>
    <property type="match status" value="1"/>
</dbReference>
<comment type="cofactor">
    <cofactor evidence="2">
        <name>[4Fe-4S] cluster</name>
        <dbReference type="ChEBI" id="CHEBI:49883"/>
    </cofactor>
</comment>
<comment type="catalytic activity">
    <reaction evidence="1">
        <text>ATP + protein L-histidine = ADP + protein N-phospho-L-histidine.</text>
        <dbReference type="EC" id="2.7.13.3"/>
    </reaction>
</comment>
<feature type="domain" description="Histidine kinase" evidence="18">
    <location>
        <begin position="30"/>
        <end position="193"/>
    </location>
</feature>
<dbReference type="GO" id="GO:0016020">
    <property type="term" value="C:membrane"/>
    <property type="evidence" value="ECO:0007669"/>
    <property type="project" value="InterPro"/>
</dbReference>
<dbReference type="GO" id="GO:0005737">
    <property type="term" value="C:cytoplasm"/>
    <property type="evidence" value="ECO:0007669"/>
    <property type="project" value="UniProtKB-SubCell"/>
</dbReference>
<dbReference type="GO" id="GO:0000155">
    <property type="term" value="F:phosphorelay sensor kinase activity"/>
    <property type="evidence" value="ECO:0007669"/>
    <property type="project" value="InterPro"/>
</dbReference>
<evidence type="ECO:0000256" key="11">
    <source>
        <dbReference type="ARBA" id="ARBA00022741"/>
    </source>
</evidence>
<comment type="subcellular location">
    <subcellularLocation>
        <location evidence="3">Cytoplasm</location>
    </subcellularLocation>
</comment>
<evidence type="ECO:0000256" key="13">
    <source>
        <dbReference type="ARBA" id="ARBA00022840"/>
    </source>
</evidence>
<comment type="function">
    <text evidence="16">Member of the two-component regulatory system NreB/NreC involved in the control of dissimilatory nitrate/nitrite reduction in response to oxygen. NreB functions as a direct oxygen sensor histidine kinase which is autophosphorylated, in the absence of oxygen, probably at the conserved histidine residue, and transfers its phosphate group probably to a conserved aspartate residue of NreC. NreB/NreC activates the expression of the nitrate (narGHJI) and nitrite (nir) reductase operons, as well as the putative nitrate transporter gene narT.</text>
</comment>
<evidence type="ECO:0000256" key="8">
    <source>
        <dbReference type="ARBA" id="ARBA00022553"/>
    </source>
</evidence>
<dbReference type="Gene3D" id="1.20.5.1930">
    <property type="match status" value="1"/>
</dbReference>
<dbReference type="EC" id="2.7.13.3" evidence="4"/>
<evidence type="ECO:0000256" key="2">
    <source>
        <dbReference type="ARBA" id="ARBA00001966"/>
    </source>
</evidence>
<dbReference type="EMBL" id="BART01016491">
    <property type="protein sequence ID" value="GAG82383.1"/>
    <property type="molecule type" value="Genomic_DNA"/>
</dbReference>
<keyword evidence="6" id="KW-0004">4Fe-4S</keyword>
<dbReference type="GO" id="GO:0046872">
    <property type="term" value="F:metal ion binding"/>
    <property type="evidence" value="ECO:0007669"/>
    <property type="project" value="UniProtKB-KW"/>
</dbReference>
<evidence type="ECO:0000256" key="10">
    <source>
        <dbReference type="ARBA" id="ARBA00022723"/>
    </source>
</evidence>
<name>X1BE25_9ZZZZ</name>
<organism evidence="19">
    <name type="scientific">marine sediment metagenome</name>
    <dbReference type="NCBI Taxonomy" id="412755"/>
    <lineage>
        <taxon>unclassified sequences</taxon>
        <taxon>metagenomes</taxon>
        <taxon>ecological metagenomes</taxon>
    </lineage>
</organism>
<dbReference type="Pfam" id="PF07730">
    <property type="entry name" value="HisKA_3"/>
    <property type="match status" value="1"/>
</dbReference>
<evidence type="ECO:0000256" key="4">
    <source>
        <dbReference type="ARBA" id="ARBA00012438"/>
    </source>
</evidence>
<evidence type="ECO:0000256" key="9">
    <source>
        <dbReference type="ARBA" id="ARBA00022679"/>
    </source>
</evidence>
<evidence type="ECO:0000256" key="16">
    <source>
        <dbReference type="ARBA" id="ARBA00024827"/>
    </source>
</evidence>
<proteinExistence type="predicted"/>
<evidence type="ECO:0000256" key="15">
    <source>
        <dbReference type="ARBA" id="ARBA00023014"/>
    </source>
</evidence>
<evidence type="ECO:0000256" key="12">
    <source>
        <dbReference type="ARBA" id="ARBA00022777"/>
    </source>
</evidence>
<dbReference type="PRINTS" id="PR00344">
    <property type="entry name" value="BCTRLSENSOR"/>
</dbReference>
<evidence type="ECO:0000259" key="18">
    <source>
        <dbReference type="PROSITE" id="PS50109"/>
    </source>
</evidence>
<keyword evidence="15" id="KW-0411">Iron-sulfur</keyword>
<reference evidence="19" key="1">
    <citation type="journal article" date="2014" name="Front. Microbiol.">
        <title>High frequency of phylogenetically diverse reductive dehalogenase-homologous genes in deep subseafloor sedimentary metagenomes.</title>
        <authorList>
            <person name="Kawai M."/>
            <person name="Futagami T."/>
            <person name="Toyoda A."/>
            <person name="Takaki Y."/>
            <person name="Nishi S."/>
            <person name="Hori S."/>
            <person name="Arai W."/>
            <person name="Tsubouchi T."/>
            <person name="Morono Y."/>
            <person name="Uchiyama I."/>
            <person name="Ito T."/>
            <person name="Fujiyama A."/>
            <person name="Inagaki F."/>
            <person name="Takami H."/>
        </authorList>
    </citation>
    <scope>NUCLEOTIDE SEQUENCE</scope>
    <source>
        <strain evidence="19">Expedition CK06-06</strain>
    </source>
</reference>
<keyword evidence="14" id="KW-0408">Iron</keyword>
<dbReference type="AlphaFoldDB" id="X1BE25"/>
<keyword evidence="7" id="KW-0963">Cytoplasm</keyword>
<keyword evidence="12" id="KW-0418">Kinase</keyword>
<dbReference type="GO" id="GO:0051539">
    <property type="term" value="F:4 iron, 4 sulfur cluster binding"/>
    <property type="evidence" value="ECO:0007669"/>
    <property type="project" value="UniProtKB-KW"/>
</dbReference>
<comment type="caution">
    <text evidence="19">The sequence shown here is derived from an EMBL/GenBank/DDBJ whole genome shotgun (WGS) entry which is preliminary data.</text>
</comment>
<gene>
    <name evidence="19" type="ORF">S01H4_31697</name>
</gene>
<dbReference type="PROSITE" id="PS50109">
    <property type="entry name" value="HIS_KIN"/>
    <property type="match status" value="1"/>
</dbReference>
<keyword evidence="9" id="KW-0808">Transferase</keyword>
<dbReference type="PANTHER" id="PTHR24421:SF10">
    <property type="entry name" value="NITRATE_NITRITE SENSOR PROTEIN NARQ"/>
    <property type="match status" value="1"/>
</dbReference>
<dbReference type="GO" id="GO:0046983">
    <property type="term" value="F:protein dimerization activity"/>
    <property type="evidence" value="ECO:0007669"/>
    <property type="project" value="InterPro"/>
</dbReference>
<keyword evidence="13" id="KW-0067">ATP-binding</keyword>
<evidence type="ECO:0000256" key="1">
    <source>
        <dbReference type="ARBA" id="ARBA00000085"/>
    </source>
</evidence>
<feature type="non-terminal residue" evidence="19">
    <location>
        <position position="1"/>
    </location>
</feature>
<dbReference type="InterPro" id="IPR011712">
    <property type="entry name" value="Sig_transdc_His_kin_sub3_dim/P"/>
</dbReference>
<dbReference type="CDD" id="cd16917">
    <property type="entry name" value="HATPase_UhpB-NarQ-NarX-like"/>
    <property type="match status" value="1"/>
</dbReference>
<dbReference type="InterPro" id="IPR004358">
    <property type="entry name" value="Sig_transdc_His_kin-like_C"/>
</dbReference>
<evidence type="ECO:0000256" key="17">
    <source>
        <dbReference type="ARBA" id="ARBA00030800"/>
    </source>
</evidence>
<evidence type="ECO:0000256" key="14">
    <source>
        <dbReference type="ARBA" id="ARBA00023004"/>
    </source>
</evidence>
<dbReference type="InterPro" id="IPR050482">
    <property type="entry name" value="Sensor_HK_TwoCompSys"/>
</dbReference>
<evidence type="ECO:0000256" key="7">
    <source>
        <dbReference type="ARBA" id="ARBA00022490"/>
    </source>
</evidence>
<dbReference type="InterPro" id="IPR003594">
    <property type="entry name" value="HATPase_dom"/>
</dbReference>